<dbReference type="Gene3D" id="1.10.630.10">
    <property type="entry name" value="Cytochrome P450"/>
    <property type="match status" value="1"/>
</dbReference>
<dbReference type="Proteomes" id="UP001365542">
    <property type="component" value="Unassembled WGS sequence"/>
</dbReference>
<proteinExistence type="predicted"/>
<dbReference type="PANTHER" id="PTHR24305:SF223">
    <property type="entry name" value="CYTOCHROME P450-DIT2"/>
    <property type="match status" value="1"/>
</dbReference>
<dbReference type="PANTHER" id="PTHR24305">
    <property type="entry name" value="CYTOCHROME P450"/>
    <property type="match status" value="1"/>
</dbReference>
<sequence length="514" mass="58021">MDSETTHLWTLLTLGPGLAAAVLISLNGISLILNIYKARKIGLPYLIGPVSSTNPFWHATHTKFNWIIQKYGWDGLKLSCLSWPLEHRHRMAEKYGLTEGPDWVRSRKISSAPLNERNNAVVWEKSIGSIEELLEKDNKDGLPTKIDFLDHSMSILMAAGLGTHYSGVLSEGRTYSSRQSLEIVIRGLLPLYLFPRFLVPKRILSAYHDFGEYMRSLVEIEKAEVASHENGIHQTKRSSLISALVSEYLKSHSLDETSEKTKVLAKPYTNTDVVGNLFLLLAAGHDTTGNTLKYTFSALAVYPEIQDWLYEEISAVVNEFGWDYKAFPELVRCLAMLYETLRLYPIIPHLFRHTIAATNLDLNDAHELDSRVPSSVDLPLGVYTLVTLGSIHTHPLFWGDDGLDFNPKRWIKHTEGQVPREFLQSPAPKNTFFAWAGGFHTCIGKKYSEVESLATIARILYSYKVEAVPLDGESVKETKLRALSVMEDAVISPTRKIARPDDFSYRFIQRDPQG</sequence>
<evidence type="ECO:0000256" key="2">
    <source>
        <dbReference type="SAM" id="Phobius"/>
    </source>
</evidence>
<organism evidence="3 4">
    <name type="scientific">Orbilia ellipsospora</name>
    <dbReference type="NCBI Taxonomy" id="2528407"/>
    <lineage>
        <taxon>Eukaryota</taxon>
        <taxon>Fungi</taxon>
        <taxon>Dikarya</taxon>
        <taxon>Ascomycota</taxon>
        <taxon>Pezizomycotina</taxon>
        <taxon>Orbiliomycetes</taxon>
        <taxon>Orbiliales</taxon>
        <taxon>Orbiliaceae</taxon>
        <taxon>Orbilia</taxon>
    </lineage>
</organism>
<reference evidence="3 4" key="1">
    <citation type="submission" date="2019-10" db="EMBL/GenBank/DDBJ databases">
        <authorList>
            <person name="Palmer J.M."/>
        </authorList>
    </citation>
    <scope>NUCLEOTIDE SEQUENCE [LARGE SCALE GENOMIC DNA]</scope>
    <source>
        <strain evidence="3 4">TWF694</strain>
    </source>
</reference>
<keyword evidence="2" id="KW-1133">Transmembrane helix</keyword>
<dbReference type="EMBL" id="JAVHJO010000001">
    <property type="protein sequence ID" value="KAK6544887.1"/>
    <property type="molecule type" value="Genomic_DNA"/>
</dbReference>
<feature type="binding site" description="axial binding residue" evidence="1">
    <location>
        <position position="442"/>
    </location>
    <ligand>
        <name>heme</name>
        <dbReference type="ChEBI" id="CHEBI:30413"/>
    </ligand>
    <ligandPart>
        <name>Fe</name>
        <dbReference type="ChEBI" id="CHEBI:18248"/>
    </ligandPart>
</feature>
<dbReference type="SUPFAM" id="SSF48264">
    <property type="entry name" value="Cytochrome P450"/>
    <property type="match status" value="1"/>
</dbReference>
<keyword evidence="4" id="KW-1185">Reference proteome</keyword>
<evidence type="ECO:0000256" key="1">
    <source>
        <dbReference type="PIRSR" id="PIRSR602401-1"/>
    </source>
</evidence>
<dbReference type="InterPro" id="IPR001128">
    <property type="entry name" value="Cyt_P450"/>
</dbReference>
<comment type="caution">
    <text evidence="3">The sequence shown here is derived from an EMBL/GenBank/DDBJ whole genome shotgun (WGS) entry which is preliminary data.</text>
</comment>
<dbReference type="InterPro" id="IPR002401">
    <property type="entry name" value="Cyt_P450_E_grp-I"/>
</dbReference>
<evidence type="ECO:0000313" key="3">
    <source>
        <dbReference type="EMBL" id="KAK6544887.1"/>
    </source>
</evidence>
<keyword evidence="1" id="KW-0349">Heme</keyword>
<dbReference type="GO" id="GO:0004497">
    <property type="term" value="F:monooxygenase activity"/>
    <property type="evidence" value="ECO:0007669"/>
    <property type="project" value="InterPro"/>
</dbReference>
<dbReference type="GO" id="GO:0020037">
    <property type="term" value="F:heme binding"/>
    <property type="evidence" value="ECO:0007669"/>
    <property type="project" value="InterPro"/>
</dbReference>
<dbReference type="InterPro" id="IPR036396">
    <property type="entry name" value="Cyt_P450_sf"/>
</dbReference>
<dbReference type="PRINTS" id="PR00385">
    <property type="entry name" value="P450"/>
</dbReference>
<accession>A0AAV9XTJ7</accession>
<keyword evidence="2" id="KW-0812">Transmembrane</keyword>
<gene>
    <name evidence="3" type="ORF">TWF694_001566</name>
</gene>
<dbReference type="InterPro" id="IPR050121">
    <property type="entry name" value="Cytochrome_P450_monoxygenase"/>
</dbReference>
<dbReference type="Pfam" id="PF00067">
    <property type="entry name" value="p450"/>
    <property type="match status" value="1"/>
</dbReference>
<dbReference type="GO" id="GO:0005506">
    <property type="term" value="F:iron ion binding"/>
    <property type="evidence" value="ECO:0007669"/>
    <property type="project" value="InterPro"/>
</dbReference>
<dbReference type="GO" id="GO:0016705">
    <property type="term" value="F:oxidoreductase activity, acting on paired donors, with incorporation or reduction of molecular oxygen"/>
    <property type="evidence" value="ECO:0007669"/>
    <property type="project" value="InterPro"/>
</dbReference>
<dbReference type="AlphaFoldDB" id="A0AAV9XTJ7"/>
<evidence type="ECO:0008006" key="5">
    <source>
        <dbReference type="Google" id="ProtNLM"/>
    </source>
</evidence>
<name>A0AAV9XTJ7_9PEZI</name>
<protein>
    <recommendedName>
        <fullName evidence="5">Cytochrome P450</fullName>
    </recommendedName>
</protein>
<feature type="transmembrane region" description="Helical" evidence="2">
    <location>
        <begin position="12"/>
        <end position="36"/>
    </location>
</feature>
<evidence type="ECO:0000313" key="4">
    <source>
        <dbReference type="Proteomes" id="UP001365542"/>
    </source>
</evidence>
<comment type="cofactor">
    <cofactor evidence="1">
        <name>heme</name>
        <dbReference type="ChEBI" id="CHEBI:30413"/>
    </cofactor>
</comment>
<dbReference type="PRINTS" id="PR00463">
    <property type="entry name" value="EP450I"/>
</dbReference>
<keyword evidence="1" id="KW-0479">Metal-binding</keyword>
<keyword evidence="2" id="KW-0472">Membrane</keyword>
<keyword evidence="1" id="KW-0408">Iron</keyword>